<reference evidence="2 3" key="1">
    <citation type="journal article" name="Front. Microbiol.">
        <title>Sugar Metabolism of the First Thermophilic Planctomycete Thermogutta terrifontis: Comparative Genomic and Transcriptomic Approaches.</title>
        <authorList>
            <person name="Elcheninov A.G."/>
            <person name="Menzel P."/>
            <person name="Gudbergsdottir S.R."/>
            <person name="Slesarev A.I."/>
            <person name="Kadnikov V.V."/>
            <person name="Krogh A."/>
            <person name="Bonch-Osmolovskaya E.A."/>
            <person name="Peng X."/>
            <person name="Kublanov I.V."/>
        </authorList>
    </citation>
    <scope>NUCLEOTIDE SEQUENCE [LARGE SCALE GENOMIC DNA]</scope>
    <source>
        <strain evidence="2 3">R1</strain>
    </source>
</reference>
<protein>
    <submittedName>
        <fullName evidence="2">Uncharacterized protein</fullName>
    </submittedName>
</protein>
<feature type="transmembrane region" description="Helical" evidence="1">
    <location>
        <begin position="7"/>
        <end position="29"/>
    </location>
</feature>
<sequence>MPLTKTVFPYIGGAVFCFWLMFLAGYFWLKQKALTTALLSPD</sequence>
<dbReference type="AlphaFoldDB" id="A0A286REP8"/>
<name>A0A286REP8_9BACT</name>
<evidence type="ECO:0000313" key="3">
    <source>
        <dbReference type="Proteomes" id="UP000215086"/>
    </source>
</evidence>
<evidence type="ECO:0000313" key="2">
    <source>
        <dbReference type="EMBL" id="ASV74434.1"/>
    </source>
</evidence>
<keyword evidence="1" id="KW-1133">Transmembrane helix</keyword>
<keyword evidence="1" id="KW-0812">Transmembrane</keyword>
<dbReference type="KEGG" id="ttf:THTE_1832"/>
<evidence type="ECO:0000256" key="1">
    <source>
        <dbReference type="SAM" id="Phobius"/>
    </source>
</evidence>
<gene>
    <name evidence="2" type="ORF">THTE_1832</name>
</gene>
<keyword evidence="1" id="KW-0472">Membrane</keyword>
<dbReference type="Proteomes" id="UP000215086">
    <property type="component" value="Chromosome"/>
</dbReference>
<dbReference type="EMBL" id="CP018477">
    <property type="protein sequence ID" value="ASV74434.1"/>
    <property type="molecule type" value="Genomic_DNA"/>
</dbReference>
<organism evidence="2 3">
    <name type="scientific">Thermogutta terrifontis</name>
    <dbReference type="NCBI Taxonomy" id="1331910"/>
    <lineage>
        <taxon>Bacteria</taxon>
        <taxon>Pseudomonadati</taxon>
        <taxon>Planctomycetota</taxon>
        <taxon>Planctomycetia</taxon>
        <taxon>Pirellulales</taxon>
        <taxon>Thermoguttaceae</taxon>
        <taxon>Thermogutta</taxon>
    </lineage>
</organism>
<accession>A0A286REP8</accession>
<proteinExistence type="predicted"/>
<keyword evidence="3" id="KW-1185">Reference proteome</keyword>